<dbReference type="PROSITE" id="PS00463">
    <property type="entry name" value="ZN2_CY6_FUNGAL_1"/>
    <property type="match status" value="1"/>
</dbReference>
<dbReference type="Pfam" id="PF00172">
    <property type="entry name" value="Zn_clus"/>
    <property type="match status" value="1"/>
</dbReference>
<reference evidence="5" key="1">
    <citation type="submission" date="2020-11" db="EMBL/GenBank/DDBJ databases">
        <authorList>
            <consortium name="DOE Joint Genome Institute"/>
            <person name="Ahrendt S."/>
            <person name="Riley R."/>
            <person name="Andreopoulos W."/>
            <person name="Labutti K."/>
            <person name="Pangilinan J."/>
            <person name="Ruiz-Duenas F.J."/>
            <person name="Barrasa J.M."/>
            <person name="Sanchez-Garcia M."/>
            <person name="Camarero S."/>
            <person name="Miyauchi S."/>
            <person name="Serrano A."/>
            <person name="Linde D."/>
            <person name="Babiker R."/>
            <person name="Drula E."/>
            <person name="Ayuso-Fernandez I."/>
            <person name="Pacheco R."/>
            <person name="Padilla G."/>
            <person name="Ferreira P."/>
            <person name="Barriuso J."/>
            <person name="Kellner H."/>
            <person name="Castanera R."/>
            <person name="Alfaro M."/>
            <person name="Ramirez L."/>
            <person name="Pisabarro A.G."/>
            <person name="Kuo A."/>
            <person name="Tritt A."/>
            <person name="Lipzen A."/>
            <person name="He G."/>
            <person name="Yan M."/>
            <person name="Ng V."/>
            <person name="Cullen D."/>
            <person name="Martin F."/>
            <person name="Rosso M.-N."/>
            <person name="Henrissat B."/>
            <person name="Hibbett D."/>
            <person name="Martinez A.T."/>
            <person name="Grigoriev I.V."/>
        </authorList>
    </citation>
    <scope>NUCLEOTIDE SEQUENCE</scope>
    <source>
        <strain evidence="5">CBS 506.95</strain>
    </source>
</reference>
<dbReference type="GO" id="GO:0003677">
    <property type="term" value="F:DNA binding"/>
    <property type="evidence" value="ECO:0007669"/>
    <property type="project" value="InterPro"/>
</dbReference>
<dbReference type="OrthoDB" id="4456959at2759"/>
<dbReference type="GO" id="GO:0008270">
    <property type="term" value="F:zinc ion binding"/>
    <property type="evidence" value="ECO:0007669"/>
    <property type="project" value="InterPro"/>
</dbReference>
<dbReference type="Gene3D" id="4.10.240.10">
    <property type="entry name" value="Zn(2)-C6 fungal-type DNA-binding domain"/>
    <property type="match status" value="1"/>
</dbReference>
<feature type="region of interest" description="Disordered" evidence="3">
    <location>
        <begin position="665"/>
        <end position="700"/>
    </location>
</feature>
<dbReference type="CDD" id="cd12148">
    <property type="entry name" value="fungal_TF_MHR"/>
    <property type="match status" value="1"/>
</dbReference>
<keyword evidence="1" id="KW-0479">Metal-binding</keyword>
<dbReference type="PANTHER" id="PTHR46910">
    <property type="entry name" value="TRANSCRIPTION FACTOR PDR1"/>
    <property type="match status" value="1"/>
</dbReference>
<name>A0A9P6JN91_9AGAR</name>
<dbReference type="InterPro" id="IPR036864">
    <property type="entry name" value="Zn2-C6_fun-type_DNA-bd_sf"/>
</dbReference>
<comment type="caution">
    <text evidence="5">The sequence shown here is derived from an EMBL/GenBank/DDBJ whole genome shotgun (WGS) entry which is preliminary data.</text>
</comment>
<keyword evidence="2" id="KW-0539">Nucleus</keyword>
<dbReference type="GO" id="GO:0000981">
    <property type="term" value="F:DNA-binding transcription factor activity, RNA polymerase II-specific"/>
    <property type="evidence" value="ECO:0007669"/>
    <property type="project" value="InterPro"/>
</dbReference>
<protein>
    <submittedName>
        <fullName evidence="5">Fungal-specific transcription factor domain-containing protein</fullName>
    </submittedName>
</protein>
<proteinExistence type="predicted"/>
<feature type="compositionally biased region" description="Polar residues" evidence="3">
    <location>
        <begin position="16"/>
        <end position="25"/>
    </location>
</feature>
<evidence type="ECO:0000313" key="6">
    <source>
        <dbReference type="Proteomes" id="UP000807306"/>
    </source>
</evidence>
<dbReference type="GO" id="GO:0006351">
    <property type="term" value="P:DNA-templated transcription"/>
    <property type="evidence" value="ECO:0007669"/>
    <property type="project" value="InterPro"/>
</dbReference>
<gene>
    <name evidence="5" type="ORF">CPB83DRAFT_857178</name>
</gene>
<dbReference type="AlphaFoldDB" id="A0A9P6JN91"/>
<evidence type="ECO:0000256" key="3">
    <source>
        <dbReference type="SAM" id="MobiDB-lite"/>
    </source>
</evidence>
<dbReference type="InterPro" id="IPR001138">
    <property type="entry name" value="Zn2Cys6_DnaBD"/>
</dbReference>
<sequence length="863" mass="96615">MQNRSSFASSFASPSTMTTGTPQFRQESDGDNDGGSQTKRARRVPGACDCCRRKKIRCDSTKTVDNICTNCRNSGAECTHKAVGKSLGSAKGYVESLEARLEKMDKLLSTLLPGIDFNQEIERLDQFEEPKPELLPRNDDDRAESEIATQFDKLKISPQTNRFFGKSSHIQLLQTALDVKSLTTGEISDLKEEVQTWKRNQYWDIPTWFGDEPTRDQWAGKPDYLYPSPELMKSLINLYFTNLNPYIPLLHRPTFEKLVDQSLHLTDRAFGATVILVCAHGSRYSDDTRVLADGTDSWLSAGWKFFAQVKLFRENLHEKTSLYELQAYALHASFASGSAQGIWVELGFAMRLAVEVGAHRKRSLAKPTIENELWKRAFWALFVTERRLSALSGRGCGLHDEDFDLDYPVECDDEYWDQGFKQPPGVPSTISYFNCYLRLVQILGQAMRFIYSVKRPRNLFYSGTARSDQELIAELDSMMNQWMDSVPDHLKWHQKHENDLIRRQSACIHAFYYFLQMFIHRPFVPSPRNPSPSSFPSLAICTNAARSCCHVLETFLSGPTVPLTFEITFNAVVVMLLNIWSGQKSGYAPHPKREMDSVAKCIEVLKRSEERWFAPGRSIDIVRVISSAGGTKPLIDGMRLGAMKKRPRDHPTDVVMPVDSTKLLGSTSPIGQPRSIAGSKRFTQDPNYYPSPATSDEVNSPAPDYPLPISTNELGRLPIYGQFNFLDSTSSALPTAPPSFPPSSSTVDPNNLAFFPDFDMMNGDFSAPYSLTNSTNAFSSDQLPASQAGGNSMADMLDYNSLFGFLSADSGPSKPPTTLDPQMLAMQSTAPINMTFEDWSSYLSMVNPMSPPPDKSSSTNYGN</sequence>
<dbReference type="EMBL" id="MU157866">
    <property type="protein sequence ID" value="KAF9526906.1"/>
    <property type="molecule type" value="Genomic_DNA"/>
</dbReference>
<evidence type="ECO:0000259" key="4">
    <source>
        <dbReference type="PROSITE" id="PS50048"/>
    </source>
</evidence>
<dbReference type="SMART" id="SM00066">
    <property type="entry name" value="GAL4"/>
    <property type="match status" value="1"/>
</dbReference>
<dbReference type="PROSITE" id="PS50048">
    <property type="entry name" value="ZN2_CY6_FUNGAL_2"/>
    <property type="match status" value="1"/>
</dbReference>
<evidence type="ECO:0000313" key="5">
    <source>
        <dbReference type="EMBL" id="KAF9526906.1"/>
    </source>
</evidence>
<dbReference type="Proteomes" id="UP000807306">
    <property type="component" value="Unassembled WGS sequence"/>
</dbReference>
<dbReference type="SUPFAM" id="SSF57701">
    <property type="entry name" value="Zn2/Cys6 DNA-binding domain"/>
    <property type="match status" value="1"/>
</dbReference>
<evidence type="ECO:0000256" key="1">
    <source>
        <dbReference type="ARBA" id="ARBA00022723"/>
    </source>
</evidence>
<dbReference type="InterPro" id="IPR050987">
    <property type="entry name" value="AtrR-like"/>
</dbReference>
<organism evidence="5 6">
    <name type="scientific">Crepidotus variabilis</name>
    <dbReference type="NCBI Taxonomy" id="179855"/>
    <lineage>
        <taxon>Eukaryota</taxon>
        <taxon>Fungi</taxon>
        <taxon>Dikarya</taxon>
        <taxon>Basidiomycota</taxon>
        <taxon>Agaricomycotina</taxon>
        <taxon>Agaricomycetes</taxon>
        <taxon>Agaricomycetidae</taxon>
        <taxon>Agaricales</taxon>
        <taxon>Agaricineae</taxon>
        <taxon>Crepidotaceae</taxon>
        <taxon>Crepidotus</taxon>
    </lineage>
</organism>
<feature type="region of interest" description="Disordered" evidence="3">
    <location>
        <begin position="1"/>
        <end position="41"/>
    </location>
</feature>
<keyword evidence="6" id="KW-1185">Reference proteome</keyword>
<dbReference type="Pfam" id="PF04082">
    <property type="entry name" value="Fungal_trans"/>
    <property type="match status" value="1"/>
</dbReference>
<dbReference type="InterPro" id="IPR007219">
    <property type="entry name" value="XnlR_reg_dom"/>
</dbReference>
<feature type="compositionally biased region" description="Low complexity" evidence="3">
    <location>
        <begin position="1"/>
        <end position="15"/>
    </location>
</feature>
<evidence type="ECO:0000256" key="2">
    <source>
        <dbReference type="ARBA" id="ARBA00023242"/>
    </source>
</evidence>
<dbReference type="CDD" id="cd00067">
    <property type="entry name" value="GAL4"/>
    <property type="match status" value="1"/>
</dbReference>
<dbReference type="PANTHER" id="PTHR46910:SF38">
    <property type="entry name" value="ZN(2)-C6 FUNGAL-TYPE DOMAIN-CONTAINING PROTEIN"/>
    <property type="match status" value="1"/>
</dbReference>
<feature type="domain" description="Zn(2)-C6 fungal-type" evidence="4">
    <location>
        <begin position="47"/>
        <end position="80"/>
    </location>
</feature>
<dbReference type="SMART" id="SM00906">
    <property type="entry name" value="Fungal_trans"/>
    <property type="match status" value="1"/>
</dbReference>
<accession>A0A9P6JN91</accession>